<organism evidence="2 3">
    <name type="scientific">Haliscomenobacter hydrossis (strain ATCC 27775 / DSM 1100 / LMG 10767 / O)</name>
    <dbReference type="NCBI Taxonomy" id="760192"/>
    <lineage>
        <taxon>Bacteria</taxon>
        <taxon>Pseudomonadati</taxon>
        <taxon>Bacteroidota</taxon>
        <taxon>Saprospiria</taxon>
        <taxon>Saprospirales</taxon>
        <taxon>Haliscomenobacteraceae</taxon>
        <taxon>Haliscomenobacter</taxon>
    </lineage>
</organism>
<feature type="signal peptide" evidence="1">
    <location>
        <begin position="1"/>
        <end position="33"/>
    </location>
</feature>
<dbReference type="InterPro" id="IPR026341">
    <property type="entry name" value="T9SS_type_B"/>
</dbReference>
<protein>
    <recommendedName>
        <fullName evidence="4">Gliding motility-associated C-terminal domain-containing protein</fullName>
    </recommendedName>
</protein>
<evidence type="ECO:0000256" key="1">
    <source>
        <dbReference type="SAM" id="SignalP"/>
    </source>
</evidence>
<dbReference type="eggNOG" id="COG3291">
    <property type="taxonomic scope" value="Bacteria"/>
</dbReference>
<keyword evidence="1" id="KW-0732">Signal</keyword>
<keyword evidence="3" id="KW-1185">Reference proteome</keyword>
<dbReference type="STRING" id="760192.Halhy_0213"/>
<dbReference type="Proteomes" id="UP000008461">
    <property type="component" value="Chromosome"/>
</dbReference>
<gene>
    <name evidence="2" type="ordered locus">Halhy_0213</name>
</gene>
<dbReference type="Pfam" id="PF13585">
    <property type="entry name" value="CHU_C"/>
    <property type="match status" value="1"/>
</dbReference>
<feature type="chain" id="PRO_5003312129" description="Gliding motility-associated C-terminal domain-containing protein" evidence="1">
    <location>
        <begin position="34"/>
        <end position="1283"/>
    </location>
</feature>
<evidence type="ECO:0000313" key="2">
    <source>
        <dbReference type="EMBL" id="AEE48126.1"/>
    </source>
</evidence>
<reference key="2">
    <citation type="submission" date="2011-04" db="EMBL/GenBank/DDBJ databases">
        <title>Complete sequence of chromosome of Haliscomenobacter hydrossis DSM 1100.</title>
        <authorList>
            <consortium name="US DOE Joint Genome Institute (JGI-PGF)"/>
            <person name="Lucas S."/>
            <person name="Han J."/>
            <person name="Lapidus A."/>
            <person name="Bruce D."/>
            <person name="Goodwin L."/>
            <person name="Pitluck S."/>
            <person name="Peters L."/>
            <person name="Kyrpides N."/>
            <person name="Mavromatis K."/>
            <person name="Ivanova N."/>
            <person name="Ovchinnikova G."/>
            <person name="Pagani I."/>
            <person name="Daligault H."/>
            <person name="Detter J.C."/>
            <person name="Han C."/>
            <person name="Land M."/>
            <person name="Hauser L."/>
            <person name="Markowitz V."/>
            <person name="Cheng J.-F."/>
            <person name="Hugenholtz P."/>
            <person name="Woyke T."/>
            <person name="Wu D."/>
            <person name="Verbarg S."/>
            <person name="Frueling A."/>
            <person name="Brambilla E."/>
            <person name="Klenk H.-P."/>
            <person name="Eisen J.A."/>
        </authorList>
    </citation>
    <scope>NUCLEOTIDE SEQUENCE</scope>
    <source>
        <strain>DSM 1100</strain>
    </source>
</reference>
<reference evidence="2 3" key="1">
    <citation type="journal article" date="2011" name="Stand. Genomic Sci.">
        <title>Complete genome sequence of Haliscomenobacter hydrossis type strain (O).</title>
        <authorList>
            <consortium name="US DOE Joint Genome Institute (JGI-PGF)"/>
            <person name="Daligault H."/>
            <person name="Lapidus A."/>
            <person name="Zeytun A."/>
            <person name="Nolan M."/>
            <person name="Lucas S."/>
            <person name="Del Rio T.G."/>
            <person name="Tice H."/>
            <person name="Cheng J.F."/>
            <person name="Tapia R."/>
            <person name="Han C."/>
            <person name="Goodwin L."/>
            <person name="Pitluck S."/>
            <person name="Liolios K."/>
            <person name="Pagani I."/>
            <person name="Ivanova N."/>
            <person name="Huntemann M."/>
            <person name="Mavromatis K."/>
            <person name="Mikhailova N."/>
            <person name="Pati A."/>
            <person name="Chen A."/>
            <person name="Palaniappan K."/>
            <person name="Land M."/>
            <person name="Hauser L."/>
            <person name="Brambilla E.M."/>
            <person name="Rohde M."/>
            <person name="Verbarg S."/>
            <person name="Goker M."/>
            <person name="Bristow J."/>
            <person name="Eisen J.A."/>
            <person name="Markowitz V."/>
            <person name="Hugenholtz P."/>
            <person name="Kyrpides N.C."/>
            <person name="Klenk H.P."/>
            <person name="Woyke T."/>
        </authorList>
    </citation>
    <scope>NUCLEOTIDE SEQUENCE [LARGE SCALE GENOMIC DNA]</scope>
    <source>
        <strain evidence="3">ATCC 27775 / DSM 1100 / LMG 10767 / O</strain>
    </source>
</reference>
<evidence type="ECO:0008006" key="4">
    <source>
        <dbReference type="Google" id="ProtNLM"/>
    </source>
</evidence>
<evidence type="ECO:0000313" key="3">
    <source>
        <dbReference type="Proteomes" id="UP000008461"/>
    </source>
</evidence>
<name>F4KUV0_HALH1</name>
<dbReference type="KEGG" id="hhy:Halhy_0213"/>
<dbReference type="NCBIfam" id="TIGR04131">
    <property type="entry name" value="Bac_Flav_CTERM"/>
    <property type="match status" value="1"/>
</dbReference>
<sequence length="1283" mass="140986">MIANFWVHPKTTGMFRPLFLTMLLLMIGQAVQAADYYWVEDAGNWSDLNHWATTSGGVAKHKVVPTVNDQVFFDANSGNSIRITIDVEHVYCRNMNWTGALGAPTLSGTAEKAIHVFGSLTFVANLKQEFRGDFFFEGDHVGSLITSAGRIFNRNIHLDGSGSWGLADSLFVLNTFYFVRGDFSTANQQVFTHSFLSREGNQRKLSLGKTYWTLRNLDPQNNARLEWAINPVNLVLDAVNSTIDFSNLSGSMMSGPDGPGLQYNVVLFSGGEAQLSNQSKQSQVFDTISCIGSLNSYGSNTTTVLKMLNFYQVFKINSNDTFTLAEWIVPKACYGRIEMSSTVLNGQAYLKTTQALNVERLSIRDIKRIGVGTTTANNSIDVGNNQGWIINQLGGRDLYWVGKGGSGSWYEQANWAAVSGGVGGECIPNDMDNVFFDVNSFDGPDQRVISRDQQAYCKNMSWTGVTNNPINFDMWILNAYGSVDLPENKVGGISELRLLSPDQNQTLRTRGYHIYNAILNGAGSWILQDTLSATNLYQRSGEFNSNGKPVTTETFFMLNDDSTTLKMGNSHWRITRNGSLASSLYSFFIGPKATVDAGTSLLEFTNTSPTYITYADVKFHHVLFSNAEGTSSLLSDYVAAGDKIPKVSTFNRMEMRNRGIILGENVIDSLIFTAGKTYDLDAAHAQTINKYFQAVGNPCDSIVLRSTQMGNKSQIKMDSGVVRANFLQMRDQQGVGSSRFFAGANSTNLNNSNENWVFGSPELDAGILGKDVVLCQNNSITLNAYTLNFNEKYRWSDGSTQATLPVSQIGTYHVAVTYKNGCALHDTVKVLAPSAFKLNLINDTTVCFGQSLILDADLNLHGVNYRWQDGSSNAQIKVTQAGTYKVVVDLSGCTTVVDSTKVRMINLSALNLGRDTSIGSAGSLLLDASKTGGRNYLWSDNSTAPTLRVNTADTFWVEVRDGECTARDTIVVKGCLPLNLSLGRDSILCAGASLDLHSNLDNAVYHWQDGSSNRSFKAATTGLYWLEATVNGCADRDSINLTVQPLPHFELGKDTVLCTGETLILRAISGVNQLRWSTGSTKETITVINSGIFWAKAVKDNCSFSDSITVTYKSIPTVALGQDTLVCDDRPHVLWASASKGAQLFWQDGSSRSSLSATAAGTYWVRAANDRCTSTDSLELSFRHCIVFKAYTPNAFTPNGNTNNDVFRPFINELVQVKGYELQVFDRWGGPVFRSTDLNTGWDGQIRGQQAPKGVYIYWFKIEYVDDRGAGNELVRGEITLFR</sequence>
<accession>F4KUV0</accession>
<proteinExistence type="predicted"/>
<dbReference type="HOGENOM" id="CLU_262889_0_0_10"/>
<dbReference type="EMBL" id="CP002691">
    <property type="protein sequence ID" value="AEE48126.1"/>
    <property type="molecule type" value="Genomic_DNA"/>
</dbReference>